<name>A0A426ZKB0_ENSVE</name>
<protein>
    <submittedName>
        <fullName evidence="2">Uncharacterized protein</fullName>
    </submittedName>
</protein>
<dbReference type="AlphaFoldDB" id="A0A426ZKB0"/>
<feature type="region of interest" description="Disordered" evidence="1">
    <location>
        <begin position="58"/>
        <end position="77"/>
    </location>
</feature>
<sequence length="176" mass="19683">MPITNIIVDIKSRPPVIVGVLARHRRPHRPKPSSSPVWSRGLWKRLYAEPTYVHHDLSNALGPSGPRHPASANQTTGPPPSRAFFLTGVEEALPHAHLRPLDHHDPSRDPLEPSASDLISAAFLTYCCVAAFNLVRFLFDVWFWSIRFPVSVGLVLLPMLNRLLASVHLINMELET</sequence>
<reference evidence="2 3" key="1">
    <citation type="journal article" date="2014" name="Agronomy (Basel)">
        <title>A Draft Genome Sequence for Ensete ventricosum, the Drought-Tolerant Tree Against Hunger.</title>
        <authorList>
            <person name="Harrison J."/>
            <person name="Moore K.A."/>
            <person name="Paszkiewicz K."/>
            <person name="Jones T."/>
            <person name="Grant M."/>
            <person name="Ambacheew D."/>
            <person name="Muzemil S."/>
            <person name="Studholme D.J."/>
        </authorList>
    </citation>
    <scope>NUCLEOTIDE SEQUENCE [LARGE SCALE GENOMIC DNA]</scope>
</reference>
<evidence type="ECO:0000313" key="2">
    <source>
        <dbReference type="EMBL" id="RRT64391.1"/>
    </source>
</evidence>
<evidence type="ECO:0000256" key="1">
    <source>
        <dbReference type="SAM" id="MobiDB-lite"/>
    </source>
</evidence>
<dbReference type="EMBL" id="AMZH03006214">
    <property type="protein sequence ID" value="RRT64391.1"/>
    <property type="molecule type" value="Genomic_DNA"/>
</dbReference>
<organism evidence="2 3">
    <name type="scientific">Ensete ventricosum</name>
    <name type="common">Abyssinian banana</name>
    <name type="synonym">Musa ensete</name>
    <dbReference type="NCBI Taxonomy" id="4639"/>
    <lineage>
        <taxon>Eukaryota</taxon>
        <taxon>Viridiplantae</taxon>
        <taxon>Streptophyta</taxon>
        <taxon>Embryophyta</taxon>
        <taxon>Tracheophyta</taxon>
        <taxon>Spermatophyta</taxon>
        <taxon>Magnoliopsida</taxon>
        <taxon>Liliopsida</taxon>
        <taxon>Zingiberales</taxon>
        <taxon>Musaceae</taxon>
        <taxon>Ensete</taxon>
    </lineage>
</organism>
<proteinExistence type="predicted"/>
<comment type="caution">
    <text evidence="2">The sequence shown here is derived from an EMBL/GenBank/DDBJ whole genome shotgun (WGS) entry which is preliminary data.</text>
</comment>
<accession>A0A426ZKB0</accession>
<dbReference type="Proteomes" id="UP000287651">
    <property type="component" value="Unassembled WGS sequence"/>
</dbReference>
<gene>
    <name evidence="2" type="ORF">B296_00033191</name>
</gene>
<evidence type="ECO:0000313" key="3">
    <source>
        <dbReference type="Proteomes" id="UP000287651"/>
    </source>
</evidence>